<feature type="region of interest" description="Disordered" evidence="2">
    <location>
        <begin position="44"/>
        <end position="67"/>
    </location>
</feature>
<feature type="compositionally biased region" description="Polar residues" evidence="2">
    <location>
        <begin position="535"/>
        <end position="546"/>
    </location>
</feature>
<keyword evidence="1" id="KW-0479">Metal-binding</keyword>
<accession>A0ABR2ZZX8</accession>
<comment type="caution">
    <text evidence="4">The sequence shown here is derived from an EMBL/GenBank/DDBJ whole genome shotgun (WGS) entry which is preliminary data.</text>
</comment>
<dbReference type="PROSITE" id="PS50157">
    <property type="entry name" value="ZINC_FINGER_C2H2_2"/>
    <property type="match status" value="1"/>
</dbReference>
<feature type="region of interest" description="Disordered" evidence="2">
    <location>
        <begin position="103"/>
        <end position="175"/>
    </location>
</feature>
<feature type="region of interest" description="Disordered" evidence="2">
    <location>
        <begin position="266"/>
        <end position="298"/>
    </location>
</feature>
<feature type="compositionally biased region" description="Low complexity" evidence="2">
    <location>
        <begin position="104"/>
        <end position="122"/>
    </location>
</feature>
<dbReference type="Gene3D" id="3.30.160.60">
    <property type="entry name" value="Classic Zinc Finger"/>
    <property type="match status" value="1"/>
</dbReference>
<feature type="compositionally biased region" description="Polar residues" evidence="2">
    <location>
        <begin position="272"/>
        <end position="281"/>
    </location>
</feature>
<reference evidence="4 5" key="1">
    <citation type="submission" date="2024-05" db="EMBL/GenBank/DDBJ databases">
        <title>A draft genome resource for the thread blight pathogen Marasmius tenuissimus strain MS-2.</title>
        <authorList>
            <person name="Yulfo-Soto G.E."/>
            <person name="Baruah I.K."/>
            <person name="Amoako-Attah I."/>
            <person name="Bukari Y."/>
            <person name="Meinhardt L.W."/>
            <person name="Bailey B.A."/>
            <person name="Cohen S.P."/>
        </authorList>
    </citation>
    <scope>NUCLEOTIDE SEQUENCE [LARGE SCALE GENOMIC DNA]</scope>
    <source>
        <strain evidence="4 5">MS-2</strain>
    </source>
</reference>
<evidence type="ECO:0000256" key="1">
    <source>
        <dbReference type="PROSITE-ProRule" id="PRU00042"/>
    </source>
</evidence>
<feature type="compositionally biased region" description="Low complexity" evidence="2">
    <location>
        <begin position="134"/>
        <end position="146"/>
    </location>
</feature>
<feature type="compositionally biased region" description="Polar residues" evidence="2">
    <location>
        <begin position="182"/>
        <end position="198"/>
    </location>
</feature>
<gene>
    <name evidence="4" type="ORF">AAF712_006298</name>
</gene>
<feature type="domain" description="C2H2-type" evidence="3">
    <location>
        <begin position="574"/>
        <end position="595"/>
    </location>
</feature>
<feature type="region of interest" description="Disordered" evidence="2">
    <location>
        <begin position="525"/>
        <end position="550"/>
    </location>
</feature>
<dbReference type="SUPFAM" id="SSF57667">
    <property type="entry name" value="beta-beta-alpha zinc fingers"/>
    <property type="match status" value="1"/>
</dbReference>
<evidence type="ECO:0000313" key="5">
    <source>
        <dbReference type="Proteomes" id="UP001437256"/>
    </source>
</evidence>
<evidence type="ECO:0000259" key="3">
    <source>
        <dbReference type="PROSITE" id="PS50157"/>
    </source>
</evidence>
<feature type="compositionally biased region" description="Acidic residues" evidence="2">
    <location>
        <begin position="381"/>
        <end position="403"/>
    </location>
</feature>
<dbReference type="Proteomes" id="UP001437256">
    <property type="component" value="Unassembled WGS sequence"/>
</dbReference>
<dbReference type="InterPro" id="IPR036236">
    <property type="entry name" value="Znf_C2H2_sf"/>
</dbReference>
<name>A0ABR2ZZX8_9AGAR</name>
<protein>
    <recommendedName>
        <fullName evidence="3">C2H2-type domain-containing protein</fullName>
    </recommendedName>
</protein>
<keyword evidence="1" id="KW-0863">Zinc-finger</keyword>
<sequence>MDLDLSDNLPVPTISLSSMSRSWSAGMSKFLNLPDDLPCGDEDHRSHLGGHHQRVEESRYHPLSSSGRGILIEGSGEYVHPHHDWALPPLKRHHIDGSHYYSNSVDSVSTTDTTPSPTSTTSHKLLSCDARSVGSSCGSSDTDPSSVATVNSDGNGSGTHPVYPHSLDGHVPTSPAFTAQAYSDVSHTPHESSASQISVHPDSPLSIYSASLALSSTPSPHAVPYLSPQDDGLLSPLQLHHRHDISGVTVNMSDVYSPVHPSQDAYPLSFPDSVQSHQFSRFTPPPHPSSSSYEAGLGGQFGYHSPLRDFDAEVTGGLGKRNRGSSSFEDIYGDRKRTRQVSPVDAPLSERRKRGRPRKADRAVITTAEAVVSPPRHLSDSDEEYADLEEDGDSDDYIPSDEEGGTRRRRGRSGRHDAYGSRGGNAEALRTLEHSSTSEGMIGSGWGNSGYPGFPSEAQDTSLHSQRRPHPVPVPHLTKKSRGRKVPVSSGDDASIGDVLPGYDHYDFPSGSVDLSLDIAAPRGRPTRTHHQDTIYDTPSQPQSLDASPPGVGVTEAYKIVSGGIKKLTGERRYVCTADGCGKCFVRGEHLKRHRTSVLILVAANRSADATTLVSTFVYIYDFKIPTSSVTYLGKMVQGTRVYSPLV</sequence>
<keyword evidence="1" id="KW-0862">Zinc</keyword>
<feature type="region of interest" description="Disordered" evidence="2">
    <location>
        <begin position="182"/>
        <end position="201"/>
    </location>
</feature>
<feature type="region of interest" description="Disordered" evidence="2">
    <location>
        <begin position="314"/>
        <end position="493"/>
    </location>
</feature>
<proteinExistence type="predicted"/>
<keyword evidence="5" id="KW-1185">Reference proteome</keyword>
<dbReference type="EMBL" id="JBBXMP010000033">
    <property type="protein sequence ID" value="KAL0066694.1"/>
    <property type="molecule type" value="Genomic_DNA"/>
</dbReference>
<organism evidence="4 5">
    <name type="scientific">Marasmius tenuissimus</name>
    <dbReference type="NCBI Taxonomy" id="585030"/>
    <lineage>
        <taxon>Eukaryota</taxon>
        <taxon>Fungi</taxon>
        <taxon>Dikarya</taxon>
        <taxon>Basidiomycota</taxon>
        <taxon>Agaricomycotina</taxon>
        <taxon>Agaricomycetes</taxon>
        <taxon>Agaricomycetidae</taxon>
        <taxon>Agaricales</taxon>
        <taxon>Marasmiineae</taxon>
        <taxon>Marasmiaceae</taxon>
        <taxon>Marasmius</taxon>
    </lineage>
</organism>
<evidence type="ECO:0000256" key="2">
    <source>
        <dbReference type="SAM" id="MobiDB-lite"/>
    </source>
</evidence>
<dbReference type="InterPro" id="IPR013087">
    <property type="entry name" value="Znf_C2H2_type"/>
</dbReference>
<evidence type="ECO:0000313" key="4">
    <source>
        <dbReference type="EMBL" id="KAL0066694.1"/>
    </source>
</evidence>